<name>A0ABR6VKQ7_9FIRM</name>
<comment type="caution">
    <text evidence="2">The sequence shown here is derived from an EMBL/GenBank/DDBJ whole genome shotgun (WGS) entry which is preliminary data.</text>
</comment>
<sequence length="1933" mass="192169">MRKNWGRRELTLVLTLSIMGAGLGAQSVQADSSTITADRTGPVYTATKDGTSYAALTIGDAQASPTITGNAYGGLGTAGGSASYFNTAALQNGTVTGSLYGAYDTDAATYNTTTVYAGSVGTNVYGGASAEAGADHNTVQIGVPVNDGDTLGTISIGGSVYGNASATGGGAAQVTIGQGSGVTTTITGDVYGAYVTGGGSDTNTVTITGGSLGGSVYGSYGTEGRSNTLTLGAADSTTGPSIDGSLYGSYGTSGQAYANGLTINSGEVKGTVYGSWGSLATQNTLTVNGGTIDQGIYGGYATGLVGNNTITLKGGTVSGNVYAGYSTEGSANDNTINLYGGTLTGASLYGGVGATGSGDNTLNVYTLGNTLQNLGAFQNLNFYVPAAAATTANATMLTVTGTADVTGSTISAGVENINDFATNQVITLLTDSNGITGLDGVTFGTLTDAGFAQTGFYLSKTADNHTVTLTIGTKTDDSGSSDSGDVTPVAGDAVEITTNGTTASYGDYQTSYLTSAADNVVTVKSGTYTSSIYGSYGGDGGTSNKVSIGAVGTDGPSITGDVLGDSGTGTTYFNEVTVNRGTITGTVYGAKSNTATYNTITVNGGTITGGIYGAYSTSDANGAINSNTLNLLGGKVSGAIYGGYAENGSIGGNTINLNGTDVSGASLYGAAGTGSGMDTNTLNVYTLNNSVVNLSGFQNINFYLPDAAKTTADATMLTVTGTADITNTAIKAGIEDLTGYADGTMITLLTDTNGLTGLTSANVGTITDEGFAQTGFYLTKSRDGKSIVLTIGEKPTDYVTIVTNGNTASYPDYQTDYLSSQQQNSVTLTGGTFAGAIYGAKADSGDTGDNKVTISAGTVQASVYGASGGTGGGSNTVTLGDSGTDGPTITGNVYAYDGTGVSSFNAVSVASGSVSGTIYGAKTDTATYNTVTVSGGSVGSIYGAYSSNSNGGIVDNNTVTLSGGTVTGDVYGAYGVSASVGSNTVNLSGSTVTGNVYGAYGVSNSVGSNTVNLQGSTVKGSVYAGTSESGSASGNAINLYSGDLTQASLYGSSKESDTGNTLNVYSVGNTVANLGAFQNLTFYVPDTAVSGATMLTVTGKADVSHATLSAAVQDLTTLVTGDVITLLSDTNGITGLNTASIGTLVDSGFATTDYYLTKSADGKSVTLTIGAKPTDYVFVTTDGVLSSYRDYTTGYLAGNSGNTVSITGGNLTTDIYGAKTASGGDTRDNTVTISAGSVTGSVYGASGGTGGDNNTVTLGASGTDGPTITGNVYAYDGTGVSSFNTVSVASGSVGGTIYGAKTDTATYNTVTVNGGTITSGIYGAYSISDANGVIENNTLNLLNGKVSGAIYGGYAENGSVGSNVINLYGTDVSGASLYGGGGSGSSFSSNTLNVYTLGNTVANIGNFQNINFYVPEAAKTTENATMLTVTGTADITNTAIKAGIADLTGYTDGTVITLLTDASGLTGLKSAAVGTLTDSGFAQTGYYLTKSKDGKSIILTIGTKPMDYVSIVTNGLTSAYPDYDTEYLSSTKGNTVTVTGSTFATNLYGAYASGVETSDDTVSLTAGAVNASVYGAFGGTVGDHNTVTLGTSGTDGPTITGNVYAYDGTGVSSFNTVSVASGSVGGTIYGAKTDTTTYNTITVNGGTIGQGIYGGYATGFVGNNTIILKGGTVSGDVYAGYSTEGSASDNTINLYSTNVSGASLYGGGGTASEFTNNTLNVYTLGNSVANIGNFQNINFYIPEDAKTTKNATMLTVTGTANITNTAIKAGIADLTGYTDGMVITLLTDDNGLIGLKSAAVGTLTDSGFAQTGYYLTKSKDGKSIVLTIGTKPTDYVSIVTNGLTSTYPDYDTEYLANTKGNTVTITGSTFATNLYGAYASGVETSDNTVAVSAGTVKASVYGAFGGSSGTNNTVTVGATGTDGPDHYRQCLRL</sequence>
<protein>
    <recommendedName>
        <fullName evidence="4">Autotransporter domain-containing protein</fullName>
    </recommendedName>
</protein>
<feature type="chain" id="PRO_5045521525" description="Autotransporter domain-containing protein" evidence="1">
    <location>
        <begin position="31"/>
        <end position="1933"/>
    </location>
</feature>
<evidence type="ECO:0000313" key="2">
    <source>
        <dbReference type="EMBL" id="MBC3537315.1"/>
    </source>
</evidence>
<feature type="signal peptide" evidence="1">
    <location>
        <begin position="1"/>
        <end position="30"/>
    </location>
</feature>
<accession>A0ABR6VKQ7</accession>
<dbReference type="RefSeq" id="WP_186503593.1">
    <property type="nucleotide sequence ID" value="NZ_JACOGK010000024.1"/>
</dbReference>
<dbReference type="SMART" id="SM00710">
    <property type="entry name" value="PbH1"/>
    <property type="match status" value="11"/>
</dbReference>
<evidence type="ECO:0000256" key="1">
    <source>
        <dbReference type="SAM" id="SignalP"/>
    </source>
</evidence>
<keyword evidence="1" id="KW-0732">Signal</keyword>
<organism evidence="2 3">
    <name type="scientific">Megasphaera hominis</name>
    <dbReference type="NCBI Taxonomy" id="159836"/>
    <lineage>
        <taxon>Bacteria</taxon>
        <taxon>Bacillati</taxon>
        <taxon>Bacillota</taxon>
        <taxon>Negativicutes</taxon>
        <taxon>Veillonellales</taxon>
        <taxon>Veillonellaceae</taxon>
        <taxon>Megasphaera</taxon>
    </lineage>
</organism>
<gene>
    <name evidence="2" type="ORF">H8J70_08630</name>
</gene>
<evidence type="ECO:0000313" key="3">
    <source>
        <dbReference type="Proteomes" id="UP000606870"/>
    </source>
</evidence>
<proteinExistence type="predicted"/>
<dbReference type="InterPro" id="IPR006626">
    <property type="entry name" value="PbH1"/>
</dbReference>
<dbReference type="Proteomes" id="UP000606870">
    <property type="component" value="Unassembled WGS sequence"/>
</dbReference>
<reference evidence="2 3" key="1">
    <citation type="submission" date="2020-08" db="EMBL/GenBank/DDBJ databases">
        <authorList>
            <person name="Liu C."/>
            <person name="Sun Q."/>
        </authorList>
    </citation>
    <scope>NUCLEOTIDE SEQUENCE [LARGE SCALE GENOMIC DNA]</scope>
    <source>
        <strain evidence="2 3">NSJ-59</strain>
    </source>
</reference>
<dbReference type="EMBL" id="JACOGK010000024">
    <property type="protein sequence ID" value="MBC3537315.1"/>
    <property type="molecule type" value="Genomic_DNA"/>
</dbReference>
<keyword evidence="3" id="KW-1185">Reference proteome</keyword>
<evidence type="ECO:0008006" key="4">
    <source>
        <dbReference type="Google" id="ProtNLM"/>
    </source>
</evidence>